<reference evidence="3" key="1">
    <citation type="submission" date="2023-07" db="EMBL/GenBank/DDBJ databases">
        <title>The genome sequence of Rhodocytophaga aerolata KACC 12507.</title>
        <authorList>
            <person name="Zhang X."/>
        </authorList>
    </citation>
    <scope>NUCLEOTIDE SEQUENCE</scope>
    <source>
        <strain evidence="3">KACC 12507</strain>
    </source>
</reference>
<evidence type="ECO:0000313" key="3">
    <source>
        <dbReference type="EMBL" id="MDO1444653.1"/>
    </source>
</evidence>
<dbReference type="EMBL" id="JAUKPO010000001">
    <property type="protein sequence ID" value="MDO1444653.1"/>
    <property type="molecule type" value="Genomic_DNA"/>
</dbReference>
<evidence type="ECO:0000256" key="1">
    <source>
        <dbReference type="SAM" id="MobiDB-lite"/>
    </source>
</evidence>
<feature type="domain" description="MobA/VirD2-like nuclease" evidence="2">
    <location>
        <begin position="53"/>
        <end position="162"/>
    </location>
</feature>
<name>A0ABT8R017_9BACT</name>
<dbReference type="InterPro" id="IPR005094">
    <property type="entry name" value="Endonuclease_MobA/VirD2"/>
</dbReference>
<evidence type="ECO:0000259" key="2">
    <source>
        <dbReference type="Pfam" id="PF03432"/>
    </source>
</evidence>
<dbReference type="Proteomes" id="UP001168528">
    <property type="component" value="Unassembled WGS sequence"/>
</dbReference>
<proteinExistence type="predicted"/>
<keyword evidence="4" id="KW-1185">Reference proteome</keyword>
<organism evidence="3 4">
    <name type="scientific">Rhodocytophaga aerolata</name>
    <dbReference type="NCBI Taxonomy" id="455078"/>
    <lineage>
        <taxon>Bacteria</taxon>
        <taxon>Pseudomonadati</taxon>
        <taxon>Bacteroidota</taxon>
        <taxon>Cytophagia</taxon>
        <taxon>Cytophagales</taxon>
        <taxon>Rhodocytophagaceae</taxon>
        <taxon>Rhodocytophaga</taxon>
    </lineage>
</organism>
<protein>
    <submittedName>
        <fullName evidence="3">Relaxase/mobilization nuclease domain-containing protein</fullName>
    </submittedName>
</protein>
<gene>
    <name evidence="3" type="ORF">Q0590_00245</name>
</gene>
<dbReference type="Pfam" id="PF03432">
    <property type="entry name" value="Relaxase"/>
    <property type="match status" value="1"/>
</dbReference>
<evidence type="ECO:0000313" key="4">
    <source>
        <dbReference type="Proteomes" id="UP001168528"/>
    </source>
</evidence>
<feature type="compositionally biased region" description="Polar residues" evidence="1">
    <location>
        <begin position="279"/>
        <end position="293"/>
    </location>
</feature>
<accession>A0ABT8R017</accession>
<feature type="compositionally biased region" description="Polar residues" evidence="1">
    <location>
        <begin position="256"/>
        <end position="270"/>
    </location>
</feature>
<comment type="caution">
    <text evidence="3">The sequence shown here is derived from an EMBL/GenBank/DDBJ whole genome shotgun (WGS) entry which is preliminary data.</text>
</comment>
<feature type="region of interest" description="Disordered" evidence="1">
    <location>
        <begin position="255"/>
        <end position="293"/>
    </location>
</feature>
<dbReference type="RefSeq" id="WP_302035458.1">
    <property type="nucleotide sequence ID" value="NZ_JAUKPO010000001.1"/>
</dbReference>
<sequence>MIGKLSMGAGAAGAIDYCYYDKKATDGNGEKIVRGELLYSNELFVTKLPNTHLHVQHLASQYKQVAQLNTRTEKFIWHQTFNFPPGENVSNETMVKIARDFAREFGFEHNQYLVFRHRDKPHEHFHIIANRINANGQNTATDKKNYERIQLFCREMEKKYGLSVTENKQKPHAQSNSVQADKLRKLIDTHLPACQTLSELSIALKKQGIIVYLGRGISFTDRNSGVTFKGSALGRSYSRRQIESRLGKSLALLAPNSKQITPGNQSSGKNMNPVIESKFPSQKESQPGSKMISQYNNATETRKDLAKINASLQSVKNRKVKRRIR</sequence>